<dbReference type="WBParaSite" id="ES5_v2.g17630.t1">
    <property type="protein sequence ID" value="ES5_v2.g17630.t1"/>
    <property type="gene ID" value="ES5_v2.g17630"/>
</dbReference>
<dbReference type="Proteomes" id="UP000887579">
    <property type="component" value="Unplaced"/>
</dbReference>
<name>A0AC34FK00_9BILA</name>
<proteinExistence type="predicted"/>
<protein>
    <submittedName>
        <fullName evidence="2">Uncharacterized protein</fullName>
    </submittedName>
</protein>
<evidence type="ECO:0000313" key="2">
    <source>
        <dbReference type="WBParaSite" id="ES5_v2.g17630.t1"/>
    </source>
</evidence>
<reference evidence="2" key="1">
    <citation type="submission" date="2022-11" db="UniProtKB">
        <authorList>
            <consortium name="WormBaseParasite"/>
        </authorList>
    </citation>
    <scope>IDENTIFICATION</scope>
</reference>
<organism evidence="1 2">
    <name type="scientific">Panagrolaimus sp. ES5</name>
    <dbReference type="NCBI Taxonomy" id="591445"/>
    <lineage>
        <taxon>Eukaryota</taxon>
        <taxon>Metazoa</taxon>
        <taxon>Ecdysozoa</taxon>
        <taxon>Nematoda</taxon>
        <taxon>Chromadorea</taxon>
        <taxon>Rhabditida</taxon>
        <taxon>Tylenchina</taxon>
        <taxon>Panagrolaimomorpha</taxon>
        <taxon>Panagrolaimoidea</taxon>
        <taxon>Panagrolaimidae</taxon>
        <taxon>Panagrolaimus</taxon>
    </lineage>
</organism>
<accession>A0AC34FK00</accession>
<sequence length="127" mass="13813">MFVKFQIVADVLASDVVADAVKLTLVVVAVLVMVDAAVAAAIHTWMLKASSHLCDPFVAPDKHCFDVMVVASVAVVVAGSVDVNDLCFHDCWWKMTQSGLVTTVGLMLFLLRPDRLLALRRTILCKN</sequence>
<evidence type="ECO:0000313" key="1">
    <source>
        <dbReference type="Proteomes" id="UP000887579"/>
    </source>
</evidence>